<name>A0A846J2L8_CLOBO</name>
<accession>A0A846J2L8</accession>
<dbReference type="EMBL" id="SWOY01000001">
    <property type="protein sequence ID" value="NFG16394.1"/>
    <property type="molecule type" value="Genomic_DNA"/>
</dbReference>
<evidence type="ECO:0000313" key="2">
    <source>
        <dbReference type="Proteomes" id="UP000478995"/>
    </source>
</evidence>
<gene>
    <name evidence="1" type="ORF">FC794_06225</name>
</gene>
<evidence type="ECO:0000313" key="1">
    <source>
        <dbReference type="EMBL" id="NFG16394.1"/>
    </source>
</evidence>
<reference evidence="1 2" key="1">
    <citation type="submission" date="2019-04" db="EMBL/GenBank/DDBJ databases">
        <title>Genome sequencing of Clostridium botulinum Groups I-IV and Clostridium butyricum.</title>
        <authorList>
            <person name="Brunt J."/>
            <person name="Van Vliet A.H.M."/>
            <person name="Stringer S.C."/>
            <person name="Carter A.T."/>
            <person name="Peck M.W."/>
        </authorList>
    </citation>
    <scope>NUCLEOTIDE SEQUENCE [LARGE SCALE GENOMIC DNA]</scope>
    <source>
        <strain evidence="1 2">IFR 18/037</strain>
    </source>
</reference>
<dbReference type="RefSeq" id="WP_011986579.1">
    <property type="nucleotide sequence ID" value="NZ_MWJA01000001.1"/>
</dbReference>
<proteinExistence type="predicted"/>
<sequence length="50" mass="5889">MSERETRLKNLKGVEVQKLKSNKRSKEDSLYNSTIATLVRKKIYIAELDY</sequence>
<comment type="caution">
    <text evidence="1">The sequence shown here is derived from an EMBL/GenBank/DDBJ whole genome shotgun (WGS) entry which is preliminary data.</text>
</comment>
<protein>
    <submittedName>
        <fullName evidence="1">Uncharacterized protein</fullName>
    </submittedName>
</protein>
<dbReference type="Proteomes" id="UP000478995">
    <property type="component" value="Unassembled WGS sequence"/>
</dbReference>
<dbReference type="AlphaFoldDB" id="A0A846J2L8"/>
<organism evidence="1 2">
    <name type="scientific">Clostridium botulinum</name>
    <dbReference type="NCBI Taxonomy" id="1491"/>
    <lineage>
        <taxon>Bacteria</taxon>
        <taxon>Bacillati</taxon>
        <taxon>Bacillota</taxon>
        <taxon>Clostridia</taxon>
        <taxon>Eubacteriales</taxon>
        <taxon>Clostridiaceae</taxon>
        <taxon>Clostridium</taxon>
    </lineage>
</organism>